<accession>A0ABQ4DVB2</accession>
<gene>
    <name evidence="2" type="ORF">Pen02_13340</name>
</gene>
<evidence type="ECO:0000313" key="2">
    <source>
        <dbReference type="EMBL" id="GIG86398.1"/>
    </source>
</evidence>
<evidence type="ECO:0000313" key="3">
    <source>
        <dbReference type="Proteomes" id="UP000646749"/>
    </source>
</evidence>
<comment type="caution">
    <text evidence="2">The sequence shown here is derived from an EMBL/GenBank/DDBJ whole genome shotgun (WGS) entry which is preliminary data.</text>
</comment>
<dbReference type="RefSeq" id="WP_203865024.1">
    <property type="nucleotide sequence ID" value="NZ_BONW01000004.1"/>
</dbReference>
<reference evidence="2 3" key="1">
    <citation type="submission" date="2021-01" db="EMBL/GenBank/DDBJ databases">
        <title>Whole genome shotgun sequence of Plantactinospora endophytica NBRC 110450.</title>
        <authorList>
            <person name="Komaki H."/>
            <person name="Tamura T."/>
        </authorList>
    </citation>
    <scope>NUCLEOTIDE SEQUENCE [LARGE SCALE GENOMIC DNA]</scope>
    <source>
        <strain evidence="2 3">NBRC 110450</strain>
    </source>
</reference>
<feature type="region of interest" description="Disordered" evidence="1">
    <location>
        <begin position="42"/>
        <end position="82"/>
    </location>
</feature>
<organism evidence="2 3">
    <name type="scientific">Plantactinospora endophytica</name>
    <dbReference type="NCBI Taxonomy" id="673535"/>
    <lineage>
        <taxon>Bacteria</taxon>
        <taxon>Bacillati</taxon>
        <taxon>Actinomycetota</taxon>
        <taxon>Actinomycetes</taxon>
        <taxon>Micromonosporales</taxon>
        <taxon>Micromonosporaceae</taxon>
        <taxon>Plantactinospora</taxon>
    </lineage>
</organism>
<dbReference type="Proteomes" id="UP000646749">
    <property type="component" value="Unassembled WGS sequence"/>
</dbReference>
<name>A0ABQ4DVB2_9ACTN</name>
<dbReference type="EMBL" id="BONW01000004">
    <property type="protein sequence ID" value="GIG86398.1"/>
    <property type="molecule type" value="Genomic_DNA"/>
</dbReference>
<sequence length="82" mass="7919">MTGTTGKIRDGGADAAVTRSGGGARIVVATVLAGAMSLLDAAAPGESDWRRAGPDRAASASGDDPPPGDSFQESGGVCGNCV</sequence>
<protein>
    <submittedName>
        <fullName evidence="2">Uncharacterized protein</fullName>
    </submittedName>
</protein>
<proteinExistence type="predicted"/>
<keyword evidence="3" id="KW-1185">Reference proteome</keyword>
<evidence type="ECO:0000256" key="1">
    <source>
        <dbReference type="SAM" id="MobiDB-lite"/>
    </source>
</evidence>